<evidence type="ECO:0000256" key="1">
    <source>
        <dbReference type="ARBA" id="ARBA00009776"/>
    </source>
</evidence>
<protein>
    <recommendedName>
        <fullName evidence="3">Thymidylate kinase</fullName>
        <ecNumber evidence="2">2.7.4.9</ecNumber>
    </recommendedName>
</protein>
<keyword evidence="11" id="KW-1185">Reference proteome</keyword>
<dbReference type="NCBIfam" id="NF005923">
    <property type="entry name" value="PRK07933.1"/>
    <property type="match status" value="1"/>
</dbReference>
<evidence type="ECO:0000256" key="7">
    <source>
        <dbReference type="ARBA" id="ARBA00022777"/>
    </source>
</evidence>
<dbReference type="PROSITE" id="PS01331">
    <property type="entry name" value="THYMIDYLATE_KINASE"/>
    <property type="match status" value="1"/>
</dbReference>
<evidence type="ECO:0000256" key="5">
    <source>
        <dbReference type="ARBA" id="ARBA00022727"/>
    </source>
</evidence>
<dbReference type="CDD" id="cd01672">
    <property type="entry name" value="TMPK"/>
    <property type="match status" value="1"/>
</dbReference>
<feature type="domain" description="Thymidylate kinase-like" evidence="9">
    <location>
        <begin position="5"/>
        <end position="203"/>
    </location>
</feature>
<dbReference type="Proteomes" id="UP000221653">
    <property type="component" value="Unassembled WGS sequence"/>
</dbReference>
<keyword evidence="6" id="KW-0547">Nucleotide-binding</keyword>
<organism evidence="10 11">
    <name type="scientific">Corynebacterium renale</name>
    <dbReference type="NCBI Taxonomy" id="1724"/>
    <lineage>
        <taxon>Bacteria</taxon>
        <taxon>Bacillati</taxon>
        <taxon>Actinomycetota</taxon>
        <taxon>Actinomycetes</taxon>
        <taxon>Mycobacteriales</taxon>
        <taxon>Corynebacteriaceae</taxon>
        <taxon>Corynebacterium</taxon>
    </lineage>
</organism>
<proteinExistence type="inferred from homology"/>
<dbReference type="EMBL" id="PDJF01000001">
    <property type="protein sequence ID" value="PFG27095.1"/>
    <property type="molecule type" value="Genomic_DNA"/>
</dbReference>
<evidence type="ECO:0000256" key="4">
    <source>
        <dbReference type="ARBA" id="ARBA00022679"/>
    </source>
</evidence>
<dbReference type="SUPFAM" id="SSF52540">
    <property type="entry name" value="P-loop containing nucleoside triphosphate hydrolases"/>
    <property type="match status" value="1"/>
</dbReference>
<keyword evidence="8" id="KW-0067">ATP-binding</keyword>
<dbReference type="GO" id="GO:0006235">
    <property type="term" value="P:dTTP biosynthetic process"/>
    <property type="evidence" value="ECO:0007669"/>
    <property type="project" value="TreeGrafter"/>
</dbReference>
<dbReference type="EC" id="2.7.4.9" evidence="2"/>
<evidence type="ECO:0000259" key="9">
    <source>
        <dbReference type="Pfam" id="PF02223"/>
    </source>
</evidence>
<evidence type="ECO:0000256" key="3">
    <source>
        <dbReference type="ARBA" id="ARBA00017144"/>
    </source>
</evidence>
<dbReference type="GO" id="GO:0005829">
    <property type="term" value="C:cytosol"/>
    <property type="evidence" value="ECO:0007669"/>
    <property type="project" value="TreeGrafter"/>
</dbReference>
<evidence type="ECO:0000256" key="8">
    <source>
        <dbReference type="ARBA" id="ARBA00022840"/>
    </source>
</evidence>
<dbReference type="AlphaFoldDB" id="A0A2A9DLP1"/>
<keyword evidence="4" id="KW-0808">Transferase</keyword>
<keyword evidence="5" id="KW-0545">Nucleotide biosynthesis</keyword>
<name>A0A2A9DLP1_9CORY</name>
<sequence length="212" mass="23161">MIIAVEGIDGAGKNTLVSAVSEAFPGVEVLSFPQYGKNAPARLVQRALYGKMGDLTESVNGMATMFALDRHAAVDYLNQFAAGGARSHDILLCDRYVASNAAYSMARLHDLDPNGAIATWTKDVEFTELGLPVPDLQVLLDTSPEVAAQRAQRREKLDARRTRDEYEKDAGLQDRTFAAYQVLAQNSWASPWLVTSSAEELVEQITSLRAAR</sequence>
<dbReference type="InterPro" id="IPR018095">
    <property type="entry name" value="Thymidylate_kin_CS"/>
</dbReference>
<dbReference type="InterPro" id="IPR039430">
    <property type="entry name" value="Thymidylate_kin-like_dom"/>
</dbReference>
<comment type="caution">
    <text evidence="10">The sequence shown here is derived from an EMBL/GenBank/DDBJ whole genome shotgun (WGS) entry which is preliminary data.</text>
</comment>
<dbReference type="Gene3D" id="3.40.50.300">
    <property type="entry name" value="P-loop containing nucleotide triphosphate hydrolases"/>
    <property type="match status" value="1"/>
</dbReference>
<dbReference type="PANTHER" id="PTHR10344:SF4">
    <property type="entry name" value="UMP-CMP KINASE 2, MITOCHONDRIAL"/>
    <property type="match status" value="1"/>
</dbReference>
<comment type="similarity">
    <text evidence="1">Belongs to the thymidylate kinase family.</text>
</comment>
<evidence type="ECO:0000313" key="10">
    <source>
        <dbReference type="EMBL" id="PFG27095.1"/>
    </source>
</evidence>
<dbReference type="RefSeq" id="WP_048381423.1">
    <property type="nucleotide sequence ID" value="NZ_LDYE01000011.1"/>
</dbReference>
<dbReference type="OrthoDB" id="9774907at2"/>
<dbReference type="GO" id="GO:0006233">
    <property type="term" value="P:dTDP biosynthetic process"/>
    <property type="evidence" value="ECO:0007669"/>
    <property type="project" value="InterPro"/>
</dbReference>
<gene>
    <name evidence="10" type="ORF">ATK06_0143</name>
</gene>
<evidence type="ECO:0000313" key="11">
    <source>
        <dbReference type="Proteomes" id="UP000221653"/>
    </source>
</evidence>
<dbReference type="Pfam" id="PF02223">
    <property type="entry name" value="Thymidylate_kin"/>
    <property type="match status" value="1"/>
</dbReference>
<evidence type="ECO:0000256" key="2">
    <source>
        <dbReference type="ARBA" id="ARBA00012980"/>
    </source>
</evidence>
<reference evidence="10 11" key="1">
    <citation type="submission" date="2017-10" db="EMBL/GenBank/DDBJ databases">
        <title>Sequencing the genomes of 1000 actinobacteria strains.</title>
        <authorList>
            <person name="Klenk H.-P."/>
        </authorList>
    </citation>
    <scope>NUCLEOTIDE SEQUENCE [LARGE SCALE GENOMIC DNA]</scope>
    <source>
        <strain evidence="10 11">DSM 20688</strain>
    </source>
</reference>
<accession>A0A2A9DLP1</accession>
<dbReference type="STRING" id="1724.GCA_001044175_00251"/>
<keyword evidence="7 10" id="KW-0418">Kinase</keyword>
<dbReference type="InterPro" id="IPR027417">
    <property type="entry name" value="P-loop_NTPase"/>
</dbReference>
<dbReference type="GO" id="GO:0004798">
    <property type="term" value="F:dTMP kinase activity"/>
    <property type="evidence" value="ECO:0007669"/>
    <property type="project" value="UniProtKB-EC"/>
</dbReference>
<dbReference type="GO" id="GO:0006227">
    <property type="term" value="P:dUDP biosynthetic process"/>
    <property type="evidence" value="ECO:0007669"/>
    <property type="project" value="TreeGrafter"/>
</dbReference>
<dbReference type="PANTHER" id="PTHR10344">
    <property type="entry name" value="THYMIDYLATE KINASE"/>
    <property type="match status" value="1"/>
</dbReference>
<evidence type="ECO:0000256" key="6">
    <source>
        <dbReference type="ARBA" id="ARBA00022741"/>
    </source>
</evidence>
<dbReference type="GO" id="GO:0005524">
    <property type="term" value="F:ATP binding"/>
    <property type="evidence" value="ECO:0007669"/>
    <property type="project" value="UniProtKB-KW"/>
</dbReference>